<sequence length="74" mass="9014">MNFLFTQFNRCITSQMIKWFSNFREFYYIQMEKYARQAISDGVTNPKMLTVLRDSEIFRVLNAHYNKGNDFEVR</sequence>
<keyword evidence="4 8" id="KW-0371">Homeobox</keyword>
<evidence type="ECO:0000313" key="9">
    <source>
        <dbReference type="Proteomes" id="UP000001075"/>
    </source>
</evidence>
<dbReference type="Proteomes" id="UP000001075">
    <property type="component" value="Unassembled WGS sequence"/>
</dbReference>
<dbReference type="InterPro" id="IPR009057">
    <property type="entry name" value="Homeodomain-like_sf"/>
</dbReference>
<reference evidence="9" key="1">
    <citation type="journal article" date="2011" name="Nat. Biotechnol.">
        <title>The genomic sequence of the Chinese hamster ovary (CHO)-K1 cell line.</title>
        <authorList>
            <person name="Xu X."/>
            <person name="Nagarajan H."/>
            <person name="Lewis N.E."/>
            <person name="Pan S."/>
            <person name="Cai Z."/>
            <person name="Liu X."/>
            <person name="Chen W."/>
            <person name="Xie M."/>
            <person name="Wang W."/>
            <person name="Hammond S."/>
            <person name="Andersen M.R."/>
            <person name="Neff N."/>
            <person name="Passarelli B."/>
            <person name="Koh W."/>
            <person name="Fan H.C."/>
            <person name="Wang J."/>
            <person name="Gui Y."/>
            <person name="Lee K.H."/>
            <person name="Betenbaugh M.J."/>
            <person name="Quake S.R."/>
            <person name="Famili I."/>
            <person name="Palsson B.O."/>
            <person name="Wang J."/>
        </authorList>
    </citation>
    <scope>NUCLEOTIDE SEQUENCE [LARGE SCALE GENOMIC DNA]</scope>
    <source>
        <strain evidence="9">CHO K1 cell line</strain>
    </source>
</reference>
<dbReference type="PANTHER" id="PTHR12198">
    <property type="entry name" value="HOMEOBOX PROTEIN PROSPERO/PROX-1/CEH-26"/>
    <property type="match status" value="1"/>
</dbReference>
<evidence type="ECO:0000259" key="7">
    <source>
        <dbReference type="PROSITE" id="PS51818"/>
    </source>
</evidence>
<dbReference type="InterPro" id="IPR039350">
    <property type="entry name" value="Prospero_homeodomain"/>
</dbReference>
<dbReference type="GO" id="GO:0005634">
    <property type="term" value="C:nucleus"/>
    <property type="evidence" value="ECO:0007669"/>
    <property type="project" value="UniProtKB-SubCell"/>
</dbReference>
<name>G3HFQ3_CRIGR</name>
<keyword evidence="3 8" id="KW-0238">DNA-binding</keyword>
<evidence type="ECO:0000313" key="8">
    <source>
        <dbReference type="EMBL" id="EGW02786.1"/>
    </source>
</evidence>
<dbReference type="InParanoid" id="G3HFQ3"/>
<dbReference type="InterPro" id="IPR037131">
    <property type="entry name" value="Homeo_prospero_dom_sf"/>
</dbReference>
<dbReference type="SUPFAM" id="SSF46689">
    <property type="entry name" value="Homeodomain-like"/>
    <property type="match status" value="1"/>
</dbReference>
<evidence type="ECO:0000256" key="3">
    <source>
        <dbReference type="ARBA" id="ARBA00023125"/>
    </source>
</evidence>
<gene>
    <name evidence="8" type="ORF">I79_009417</name>
</gene>
<dbReference type="STRING" id="10029.G3HFQ3"/>
<dbReference type="GO" id="GO:0000978">
    <property type="term" value="F:RNA polymerase II cis-regulatory region sequence-specific DNA binding"/>
    <property type="evidence" value="ECO:0007669"/>
    <property type="project" value="TreeGrafter"/>
</dbReference>
<dbReference type="Pfam" id="PF05044">
    <property type="entry name" value="HPD"/>
    <property type="match status" value="1"/>
</dbReference>
<feature type="domain" description="Prospero" evidence="7">
    <location>
        <begin position="1"/>
        <end position="74"/>
    </location>
</feature>
<keyword evidence="2" id="KW-0805">Transcription regulation</keyword>
<dbReference type="AlphaFoldDB" id="G3HFQ3"/>
<protein>
    <submittedName>
        <fullName evidence="8">Prospero homeobox protein 2</fullName>
    </submittedName>
</protein>
<dbReference type="PaxDb" id="10029-XP_007626740.1"/>
<evidence type="ECO:0000256" key="6">
    <source>
        <dbReference type="ARBA" id="ARBA00023242"/>
    </source>
</evidence>
<dbReference type="PROSITE" id="PS51818">
    <property type="entry name" value="HOMEO_PROSPERO"/>
    <property type="match status" value="1"/>
</dbReference>
<proteinExistence type="predicted"/>
<dbReference type="PANTHER" id="PTHR12198:SF5">
    <property type="entry name" value="PROSPERO HOMEOBOX PROTEIN 2"/>
    <property type="match status" value="1"/>
</dbReference>
<dbReference type="InterPro" id="IPR023082">
    <property type="entry name" value="Homeo_prospero_dom"/>
</dbReference>
<keyword evidence="5" id="KW-0804">Transcription</keyword>
<keyword evidence="6" id="KW-0539">Nucleus</keyword>
<dbReference type="GO" id="GO:0048468">
    <property type="term" value="P:cell development"/>
    <property type="evidence" value="ECO:0007669"/>
    <property type="project" value="UniProtKB-ARBA"/>
</dbReference>
<accession>G3HFQ3</accession>
<comment type="subcellular location">
    <subcellularLocation>
        <location evidence="1">Nucleus</location>
    </subcellularLocation>
</comment>
<dbReference type="GO" id="GO:0007399">
    <property type="term" value="P:nervous system development"/>
    <property type="evidence" value="ECO:0007669"/>
    <property type="project" value="UniProtKB-ARBA"/>
</dbReference>
<evidence type="ECO:0000256" key="4">
    <source>
        <dbReference type="ARBA" id="ARBA00023155"/>
    </source>
</evidence>
<evidence type="ECO:0000256" key="5">
    <source>
        <dbReference type="ARBA" id="ARBA00023163"/>
    </source>
</evidence>
<dbReference type="eggNOG" id="KOG3779">
    <property type="taxonomic scope" value="Eukaryota"/>
</dbReference>
<organism evidence="8 9">
    <name type="scientific">Cricetulus griseus</name>
    <name type="common">Chinese hamster</name>
    <name type="synonym">Cricetulus barabensis griseus</name>
    <dbReference type="NCBI Taxonomy" id="10029"/>
    <lineage>
        <taxon>Eukaryota</taxon>
        <taxon>Metazoa</taxon>
        <taxon>Chordata</taxon>
        <taxon>Craniata</taxon>
        <taxon>Vertebrata</taxon>
        <taxon>Euteleostomi</taxon>
        <taxon>Mammalia</taxon>
        <taxon>Eutheria</taxon>
        <taxon>Euarchontoglires</taxon>
        <taxon>Glires</taxon>
        <taxon>Rodentia</taxon>
        <taxon>Myomorpha</taxon>
        <taxon>Muroidea</taxon>
        <taxon>Cricetidae</taxon>
        <taxon>Cricetinae</taxon>
        <taxon>Cricetulus</taxon>
    </lineage>
</organism>
<evidence type="ECO:0000256" key="2">
    <source>
        <dbReference type="ARBA" id="ARBA00023015"/>
    </source>
</evidence>
<evidence type="ECO:0000256" key="1">
    <source>
        <dbReference type="ARBA" id="ARBA00004123"/>
    </source>
</evidence>
<dbReference type="Gene3D" id="1.10.10.500">
    <property type="entry name" value="Homeo-prospero domain"/>
    <property type="match status" value="1"/>
</dbReference>
<dbReference type="EMBL" id="JH000334">
    <property type="protein sequence ID" value="EGW02786.1"/>
    <property type="molecule type" value="Genomic_DNA"/>
</dbReference>
<dbReference type="GO" id="GO:0000981">
    <property type="term" value="F:DNA-binding transcription factor activity, RNA polymerase II-specific"/>
    <property type="evidence" value="ECO:0007669"/>
    <property type="project" value="TreeGrafter"/>
</dbReference>